<sequence length="68" mass="7306">MPSPATFKNVGLRPFGATEASADPTYMVQMGSGRQTLLVGGAHPTKFNANIRPFYDSINGTGHWLLLV</sequence>
<dbReference type="Proteomes" id="UP000626148">
    <property type="component" value="Unassembled WGS sequence"/>
</dbReference>
<organism evidence="1 2">
    <name type="scientific">Saccharospirillum salsuginis</name>
    <dbReference type="NCBI Taxonomy" id="418750"/>
    <lineage>
        <taxon>Bacteria</taxon>
        <taxon>Pseudomonadati</taxon>
        <taxon>Pseudomonadota</taxon>
        <taxon>Gammaproteobacteria</taxon>
        <taxon>Oceanospirillales</taxon>
        <taxon>Saccharospirillaceae</taxon>
        <taxon>Saccharospirillum</taxon>
    </lineage>
</organism>
<evidence type="ECO:0000313" key="2">
    <source>
        <dbReference type="Proteomes" id="UP000626148"/>
    </source>
</evidence>
<dbReference type="EMBL" id="BMXR01000003">
    <property type="protein sequence ID" value="GGX50062.1"/>
    <property type="molecule type" value="Genomic_DNA"/>
</dbReference>
<reference evidence="1" key="1">
    <citation type="journal article" date="2014" name="Int. J. Syst. Evol. Microbiol.">
        <title>Complete genome sequence of Corynebacterium casei LMG S-19264T (=DSM 44701T), isolated from a smear-ripened cheese.</title>
        <authorList>
            <consortium name="US DOE Joint Genome Institute (JGI-PGF)"/>
            <person name="Walter F."/>
            <person name="Albersmeier A."/>
            <person name="Kalinowski J."/>
            <person name="Ruckert C."/>
        </authorList>
    </citation>
    <scope>NUCLEOTIDE SEQUENCE</scope>
    <source>
        <strain evidence="1">KCTC 22169</strain>
    </source>
</reference>
<protein>
    <submittedName>
        <fullName evidence="1">Uncharacterized protein</fullName>
    </submittedName>
</protein>
<accession>A0A918N874</accession>
<evidence type="ECO:0000313" key="1">
    <source>
        <dbReference type="EMBL" id="GGX50062.1"/>
    </source>
</evidence>
<proteinExistence type="predicted"/>
<comment type="caution">
    <text evidence="1">The sequence shown here is derived from an EMBL/GenBank/DDBJ whole genome shotgun (WGS) entry which is preliminary data.</text>
</comment>
<keyword evidence="2" id="KW-1185">Reference proteome</keyword>
<gene>
    <name evidence="1" type="ORF">GCM10007392_16890</name>
</gene>
<name>A0A918N874_9GAMM</name>
<dbReference type="AlphaFoldDB" id="A0A918N874"/>
<reference evidence="1" key="2">
    <citation type="submission" date="2020-09" db="EMBL/GenBank/DDBJ databases">
        <authorList>
            <person name="Sun Q."/>
            <person name="Kim S."/>
        </authorList>
    </citation>
    <scope>NUCLEOTIDE SEQUENCE</scope>
    <source>
        <strain evidence="1">KCTC 22169</strain>
    </source>
</reference>